<sequence>MAVKAVVAKCLTILAVVWGSMCGSVLAAPALAVMDFGIYQGTAAESMTVYDGESASAYIITRLVESKRFDVVDKMFIEDKIADEQLSVSGIIDADSAKRIGELLGVPYIIYGNVVDVSLDSTGGSYSGIGLDNNTIISHINLRLMDTRTGKILAVVKGKGESSAAYVKAKVTRNASIRLGNIQVSMDAVHNAVRKAAFDAVDKLVMKKLVL</sequence>
<comment type="caution">
    <text evidence="2">The sequence shown here is derived from an EMBL/GenBank/DDBJ whole genome shotgun (WGS) entry which is preliminary data.</text>
</comment>
<evidence type="ECO:0000313" key="3">
    <source>
        <dbReference type="Proteomes" id="UP000433181"/>
    </source>
</evidence>
<gene>
    <name evidence="2" type="ORF">FYJ84_06895</name>
</gene>
<dbReference type="Proteomes" id="UP000433181">
    <property type="component" value="Unassembled WGS sequence"/>
</dbReference>
<evidence type="ECO:0000313" key="2">
    <source>
        <dbReference type="EMBL" id="MSU08707.1"/>
    </source>
</evidence>
<name>A0A6I2UDB8_9FIRM</name>
<protein>
    <recommendedName>
        <fullName evidence="4">Curli production assembly/transport component CsgG</fullName>
    </recommendedName>
</protein>
<organism evidence="2 3">
    <name type="scientific">Anaerovibrio slackiae</name>
    <dbReference type="NCBI Taxonomy" id="2652309"/>
    <lineage>
        <taxon>Bacteria</taxon>
        <taxon>Bacillati</taxon>
        <taxon>Bacillota</taxon>
        <taxon>Negativicutes</taxon>
        <taxon>Selenomonadales</taxon>
        <taxon>Selenomonadaceae</taxon>
        <taxon>Anaerovibrio</taxon>
    </lineage>
</organism>
<keyword evidence="3" id="KW-1185">Reference proteome</keyword>
<evidence type="ECO:0008006" key="4">
    <source>
        <dbReference type="Google" id="ProtNLM"/>
    </source>
</evidence>
<dbReference type="EMBL" id="VUNR01000011">
    <property type="protein sequence ID" value="MSU08707.1"/>
    <property type="molecule type" value="Genomic_DNA"/>
</dbReference>
<dbReference type="InterPro" id="IPR005534">
    <property type="entry name" value="Curli_assmbl/transp-comp_CsgG"/>
</dbReference>
<feature type="chain" id="PRO_5026148491" description="Curli production assembly/transport component CsgG" evidence="1">
    <location>
        <begin position="28"/>
        <end position="211"/>
    </location>
</feature>
<keyword evidence="1" id="KW-0732">Signal</keyword>
<dbReference type="Gene3D" id="3.40.50.10610">
    <property type="entry name" value="ABC-type transport auxiliary lipoprotein component"/>
    <property type="match status" value="1"/>
</dbReference>
<feature type="signal peptide" evidence="1">
    <location>
        <begin position="1"/>
        <end position="27"/>
    </location>
</feature>
<dbReference type="GO" id="GO:0030288">
    <property type="term" value="C:outer membrane-bounded periplasmic space"/>
    <property type="evidence" value="ECO:0007669"/>
    <property type="project" value="InterPro"/>
</dbReference>
<dbReference type="AlphaFoldDB" id="A0A6I2UDB8"/>
<evidence type="ECO:0000256" key="1">
    <source>
        <dbReference type="SAM" id="SignalP"/>
    </source>
</evidence>
<dbReference type="Pfam" id="PF03783">
    <property type="entry name" value="CsgG"/>
    <property type="match status" value="1"/>
</dbReference>
<reference evidence="2 3" key="1">
    <citation type="submission" date="2019-08" db="EMBL/GenBank/DDBJ databases">
        <title>In-depth cultivation of the pig gut microbiome towards novel bacterial diversity and tailored functional studies.</title>
        <authorList>
            <person name="Wylensek D."/>
            <person name="Hitch T.C.A."/>
            <person name="Clavel T."/>
        </authorList>
    </citation>
    <scope>NUCLEOTIDE SEQUENCE [LARGE SCALE GENOMIC DNA]</scope>
    <source>
        <strain evidence="2 3">WCA-693-APC-5D-A</strain>
    </source>
</reference>
<proteinExistence type="predicted"/>
<accession>A0A6I2UDB8</accession>